<evidence type="ECO:0000313" key="2">
    <source>
        <dbReference type="EMBL" id="CAJ1387146.1"/>
    </source>
</evidence>
<name>A0AA36II44_9DINO</name>
<reference evidence="2" key="1">
    <citation type="submission" date="2023-08" db="EMBL/GenBank/DDBJ databases">
        <authorList>
            <person name="Chen Y."/>
            <person name="Shah S."/>
            <person name="Dougan E. K."/>
            <person name="Thang M."/>
            <person name="Chan C."/>
        </authorList>
    </citation>
    <scope>NUCLEOTIDE SEQUENCE</scope>
</reference>
<dbReference type="Proteomes" id="UP001178507">
    <property type="component" value="Unassembled WGS sequence"/>
</dbReference>
<proteinExistence type="predicted"/>
<comment type="caution">
    <text evidence="2">The sequence shown here is derived from an EMBL/GenBank/DDBJ whole genome shotgun (WGS) entry which is preliminary data.</text>
</comment>
<dbReference type="EMBL" id="CAUJNA010001469">
    <property type="protein sequence ID" value="CAJ1387146.1"/>
    <property type="molecule type" value="Genomic_DNA"/>
</dbReference>
<organism evidence="2 3">
    <name type="scientific">Effrenium voratum</name>
    <dbReference type="NCBI Taxonomy" id="2562239"/>
    <lineage>
        <taxon>Eukaryota</taxon>
        <taxon>Sar</taxon>
        <taxon>Alveolata</taxon>
        <taxon>Dinophyceae</taxon>
        <taxon>Suessiales</taxon>
        <taxon>Symbiodiniaceae</taxon>
        <taxon>Effrenium</taxon>
    </lineage>
</organism>
<gene>
    <name evidence="2" type="ORF">EVOR1521_LOCUS13278</name>
</gene>
<accession>A0AA36II44</accession>
<dbReference type="AlphaFoldDB" id="A0AA36II44"/>
<sequence>MGNCSGQTPPMWRPSVGRKRSVVPKDLSKVHQSLADEQRPKRAELRRAFCLARSESVSLAEAHRRSFRRPQHELEHLLPVQFGTFADGQMLQIPARAAALRKIRVPLLVSRI</sequence>
<feature type="region of interest" description="Disordered" evidence="1">
    <location>
        <begin position="1"/>
        <end position="25"/>
    </location>
</feature>
<evidence type="ECO:0000313" key="3">
    <source>
        <dbReference type="Proteomes" id="UP001178507"/>
    </source>
</evidence>
<protein>
    <submittedName>
        <fullName evidence="2">Uncharacterized protein</fullName>
    </submittedName>
</protein>
<evidence type="ECO:0000256" key="1">
    <source>
        <dbReference type="SAM" id="MobiDB-lite"/>
    </source>
</evidence>
<keyword evidence="3" id="KW-1185">Reference proteome</keyword>